<dbReference type="InterPro" id="IPR007527">
    <property type="entry name" value="Znf_SWIM"/>
</dbReference>
<reference evidence="3 4" key="1">
    <citation type="journal article" date="2020" name="Phytopathology">
        <title>Genome Sequence Resources of Colletotrichum truncatum, C. plurivorum, C. musicola, and C. sojae: Four Species Pathogenic to Soybean (Glycine max).</title>
        <authorList>
            <person name="Rogerio F."/>
            <person name="Boufleur T.R."/>
            <person name="Ciampi-Guillardi M."/>
            <person name="Sukno S.A."/>
            <person name="Thon M.R."/>
            <person name="Massola Junior N.S."/>
            <person name="Baroncelli R."/>
        </authorList>
    </citation>
    <scope>NUCLEOTIDE SEQUENCE [LARGE SCALE GENOMIC DNA]</scope>
    <source>
        <strain evidence="3 4">LFN0009</strain>
    </source>
</reference>
<dbReference type="Proteomes" id="UP000652219">
    <property type="component" value="Unassembled WGS sequence"/>
</dbReference>
<evidence type="ECO:0000256" key="1">
    <source>
        <dbReference type="PROSITE-ProRule" id="PRU00325"/>
    </source>
</evidence>
<sequence>MPLGPPAVALEMHEKACSTSLPSVVNRLAVVTPSELLNLRLRNESTAARYVGLESSSQSGIAQCTCVPRHQSPLCRHYILRLSARRDDSEISLLFLERFDIGALRVEEVSSSHAPIGQQVCRRMAAFNVRPNSGSFDKTCLESLVNMHLDIEFGGSRRQRLLFGMTA</sequence>
<evidence type="ECO:0000313" key="3">
    <source>
        <dbReference type="EMBL" id="KAF6788998.1"/>
    </source>
</evidence>
<evidence type="ECO:0000259" key="2">
    <source>
        <dbReference type="PROSITE" id="PS50966"/>
    </source>
</evidence>
<dbReference type="GO" id="GO:0008270">
    <property type="term" value="F:zinc ion binding"/>
    <property type="evidence" value="ECO:0007669"/>
    <property type="project" value="UniProtKB-KW"/>
</dbReference>
<keyword evidence="1" id="KW-0862">Zinc</keyword>
<dbReference type="PROSITE" id="PS50966">
    <property type="entry name" value="ZF_SWIM"/>
    <property type="match status" value="1"/>
</dbReference>
<proteinExistence type="predicted"/>
<dbReference type="EMBL" id="WIGN01000549">
    <property type="protein sequence ID" value="KAF6788998.1"/>
    <property type="molecule type" value="Genomic_DNA"/>
</dbReference>
<protein>
    <recommendedName>
        <fullName evidence="2">SWIM-type domain-containing protein</fullName>
    </recommendedName>
</protein>
<accession>A0A8H6MIS1</accession>
<gene>
    <name evidence="3" type="ORF">CSOJ01_14915</name>
</gene>
<keyword evidence="1" id="KW-0863">Zinc-finger</keyword>
<organism evidence="3 4">
    <name type="scientific">Colletotrichum sojae</name>
    <dbReference type="NCBI Taxonomy" id="2175907"/>
    <lineage>
        <taxon>Eukaryota</taxon>
        <taxon>Fungi</taxon>
        <taxon>Dikarya</taxon>
        <taxon>Ascomycota</taxon>
        <taxon>Pezizomycotina</taxon>
        <taxon>Sordariomycetes</taxon>
        <taxon>Hypocreomycetidae</taxon>
        <taxon>Glomerellales</taxon>
        <taxon>Glomerellaceae</taxon>
        <taxon>Colletotrichum</taxon>
        <taxon>Colletotrichum orchidearum species complex</taxon>
    </lineage>
</organism>
<keyword evidence="1" id="KW-0479">Metal-binding</keyword>
<keyword evidence="4" id="KW-1185">Reference proteome</keyword>
<feature type="domain" description="SWIM-type" evidence="2">
    <location>
        <begin position="49"/>
        <end position="86"/>
    </location>
</feature>
<comment type="caution">
    <text evidence="3">The sequence shown here is derived from an EMBL/GenBank/DDBJ whole genome shotgun (WGS) entry which is preliminary data.</text>
</comment>
<evidence type="ECO:0000313" key="4">
    <source>
        <dbReference type="Proteomes" id="UP000652219"/>
    </source>
</evidence>
<name>A0A8H6MIS1_9PEZI</name>
<dbReference type="AlphaFoldDB" id="A0A8H6MIS1"/>